<dbReference type="InterPro" id="IPR002403">
    <property type="entry name" value="Cyt_P450_E_grp-IV"/>
</dbReference>
<dbReference type="PRINTS" id="PR00385">
    <property type="entry name" value="P450"/>
</dbReference>
<proteinExistence type="inferred from homology"/>
<dbReference type="Pfam" id="PF00067">
    <property type="entry name" value="p450"/>
    <property type="match status" value="2"/>
</dbReference>
<evidence type="ECO:0000313" key="8">
    <source>
        <dbReference type="Proteomes" id="UP000676079"/>
    </source>
</evidence>
<dbReference type="PANTHER" id="PTHR24305:SF166">
    <property type="entry name" value="CYTOCHROME P450 12A4, MITOCHONDRIAL-RELATED"/>
    <property type="match status" value="1"/>
</dbReference>
<dbReference type="InterPro" id="IPR001128">
    <property type="entry name" value="Cyt_P450"/>
</dbReference>
<dbReference type="EMBL" id="CP074133">
    <property type="protein sequence ID" value="QUX24997.1"/>
    <property type="molecule type" value="Genomic_DNA"/>
</dbReference>
<feature type="region of interest" description="Disordered" evidence="6">
    <location>
        <begin position="1"/>
        <end position="22"/>
    </location>
</feature>
<evidence type="ECO:0000256" key="5">
    <source>
        <dbReference type="RuleBase" id="RU000461"/>
    </source>
</evidence>
<evidence type="ECO:0000256" key="1">
    <source>
        <dbReference type="ARBA" id="ARBA00001971"/>
    </source>
</evidence>
<keyword evidence="5" id="KW-0349">Heme</keyword>
<comment type="cofactor">
    <cofactor evidence="1">
        <name>heme</name>
        <dbReference type="ChEBI" id="CHEBI:30413"/>
    </cofactor>
</comment>
<dbReference type="PROSITE" id="PS00086">
    <property type="entry name" value="CYTOCHROME_P450"/>
    <property type="match status" value="1"/>
</dbReference>
<comment type="similarity">
    <text evidence="2 5">Belongs to the cytochrome P450 family.</text>
</comment>
<evidence type="ECO:0000256" key="4">
    <source>
        <dbReference type="ARBA" id="ARBA00023004"/>
    </source>
</evidence>
<keyword evidence="5" id="KW-0503">Monooxygenase</keyword>
<sequence>MAAPTPLSSAPPGPRGGRSSSNAADYAVDPLGFLTSAAREFGDVVSLTPANVLLAHPDDIGRVLLDREGLVAKIGAATRRGPMGFPLAMMNSEGADWERKRARLRPALRSDRLEGLERAAREGVARLVDTWHDGLEIDVHDEMSRLAMGVGAVHLAGRPLGARGETLIRAVAAIMRLTSAPRLPMWLPTRTNRDLRRSLRDFDTTLAALIAEHPAGEDDNALGRLLADGPPFAEVRDELATLLMSGYETTANALTWLLHALGGRPEAAERMAEPGFAAAAAKEAMRLYPPAWVISRETVRPLEAGGYTLPAGTTLGLSQWVVHRDGRWFPDPEEFLPERWLDGGRPGHRHAYFPFGAGPRGCAGASMALREVEVIATALCSRVRLEPVRPERVRPRPALALQPVGVRALVRPR</sequence>
<dbReference type="PRINTS" id="PR00465">
    <property type="entry name" value="EP450IV"/>
</dbReference>
<keyword evidence="8" id="KW-1185">Reference proteome</keyword>
<accession>A0ABX8BV67</accession>
<gene>
    <name evidence="7" type="ORF">KGD84_12465</name>
</gene>
<dbReference type="SUPFAM" id="SSF48264">
    <property type="entry name" value="Cytochrome P450"/>
    <property type="match status" value="1"/>
</dbReference>
<evidence type="ECO:0000256" key="6">
    <source>
        <dbReference type="SAM" id="MobiDB-lite"/>
    </source>
</evidence>
<evidence type="ECO:0000256" key="2">
    <source>
        <dbReference type="ARBA" id="ARBA00010617"/>
    </source>
</evidence>
<dbReference type="PANTHER" id="PTHR24305">
    <property type="entry name" value="CYTOCHROME P450"/>
    <property type="match status" value="1"/>
</dbReference>
<dbReference type="RefSeq" id="WP_220560475.1">
    <property type="nucleotide sequence ID" value="NZ_CP074133.1"/>
</dbReference>
<dbReference type="InterPro" id="IPR036396">
    <property type="entry name" value="Cyt_P450_sf"/>
</dbReference>
<protein>
    <submittedName>
        <fullName evidence="7">Cytochrome P450</fullName>
    </submittedName>
</protein>
<keyword evidence="3 5" id="KW-0479">Metal-binding</keyword>
<dbReference type="Gene3D" id="1.10.630.10">
    <property type="entry name" value="Cytochrome P450"/>
    <property type="match status" value="1"/>
</dbReference>
<organism evidence="7 8">
    <name type="scientific">Nocardiopsis changdeensis</name>
    <dbReference type="NCBI Taxonomy" id="2831969"/>
    <lineage>
        <taxon>Bacteria</taxon>
        <taxon>Bacillati</taxon>
        <taxon>Actinomycetota</taxon>
        <taxon>Actinomycetes</taxon>
        <taxon>Streptosporangiales</taxon>
        <taxon>Nocardiopsidaceae</taxon>
        <taxon>Nocardiopsis</taxon>
    </lineage>
</organism>
<dbReference type="InterPro" id="IPR017972">
    <property type="entry name" value="Cyt_P450_CS"/>
</dbReference>
<keyword evidence="5" id="KW-0560">Oxidoreductase</keyword>
<dbReference type="Proteomes" id="UP000676079">
    <property type="component" value="Chromosome"/>
</dbReference>
<reference evidence="7 8" key="1">
    <citation type="submission" date="2021-05" db="EMBL/GenBank/DDBJ databases">
        <title>Direct Submission.</title>
        <authorList>
            <person name="Li K."/>
            <person name="Gao J."/>
        </authorList>
    </citation>
    <scope>NUCLEOTIDE SEQUENCE [LARGE SCALE GENOMIC DNA]</scope>
    <source>
        <strain evidence="7 8">Mg02</strain>
    </source>
</reference>
<evidence type="ECO:0000313" key="7">
    <source>
        <dbReference type="EMBL" id="QUX24997.1"/>
    </source>
</evidence>
<dbReference type="InterPro" id="IPR050121">
    <property type="entry name" value="Cytochrome_P450_monoxygenase"/>
</dbReference>
<name>A0ABX8BV67_9ACTN</name>
<evidence type="ECO:0000256" key="3">
    <source>
        <dbReference type="ARBA" id="ARBA00022723"/>
    </source>
</evidence>
<keyword evidence="4 5" id="KW-0408">Iron</keyword>